<accession>A0AAN5CHH5</accession>
<feature type="coiled-coil region" evidence="1">
    <location>
        <begin position="93"/>
        <end position="120"/>
    </location>
</feature>
<reference evidence="4" key="1">
    <citation type="submission" date="2022-10" db="EMBL/GenBank/DDBJ databases">
        <title>Genome assembly of Pristionchus species.</title>
        <authorList>
            <person name="Yoshida K."/>
            <person name="Sommer R.J."/>
        </authorList>
    </citation>
    <scope>NUCLEOTIDE SEQUENCE [LARGE SCALE GENOMIC DNA]</scope>
    <source>
        <strain evidence="4">RS5460</strain>
    </source>
</reference>
<organism evidence="3 4">
    <name type="scientific">Pristionchus mayeri</name>
    <dbReference type="NCBI Taxonomy" id="1317129"/>
    <lineage>
        <taxon>Eukaryota</taxon>
        <taxon>Metazoa</taxon>
        <taxon>Ecdysozoa</taxon>
        <taxon>Nematoda</taxon>
        <taxon>Chromadorea</taxon>
        <taxon>Rhabditida</taxon>
        <taxon>Rhabditina</taxon>
        <taxon>Diplogasteromorpha</taxon>
        <taxon>Diplogasteroidea</taxon>
        <taxon>Neodiplogasteridae</taxon>
        <taxon>Pristionchus</taxon>
    </lineage>
</organism>
<feature type="non-terminal residue" evidence="3">
    <location>
        <position position="1"/>
    </location>
</feature>
<keyword evidence="1" id="KW-0175">Coiled coil</keyword>
<gene>
    <name evidence="3" type="ORF">PMAYCL1PPCAC_14481</name>
</gene>
<keyword evidence="4" id="KW-1185">Reference proteome</keyword>
<protein>
    <submittedName>
        <fullName evidence="3">Uncharacterized protein</fullName>
    </submittedName>
</protein>
<proteinExistence type="predicted"/>
<feature type="non-terminal residue" evidence="3">
    <location>
        <position position="177"/>
    </location>
</feature>
<evidence type="ECO:0000256" key="1">
    <source>
        <dbReference type="SAM" id="Coils"/>
    </source>
</evidence>
<feature type="region of interest" description="Disordered" evidence="2">
    <location>
        <begin position="1"/>
        <end position="28"/>
    </location>
</feature>
<dbReference type="AlphaFoldDB" id="A0AAN5CHH5"/>
<dbReference type="Proteomes" id="UP001328107">
    <property type="component" value="Unassembled WGS sequence"/>
</dbReference>
<name>A0AAN5CHH5_9BILA</name>
<dbReference type="EMBL" id="BTRK01000003">
    <property type="protein sequence ID" value="GMR44286.1"/>
    <property type="molecule type" value="Genomic_DNA"/>
</dbReference>
<evidence type="ECO:0000256" key="2">
    <source>
        <dbReference type="SAM" id="MobiDB-lite"/>
    </source>
</evidence>
<comment type="caution">
    <text evidence="3">The sequence shown here is derived from an EMBL/GenBank/DDBJ whole genome shotgun (WGS) entry which is preliminary data.</text>
</comment>
<feature type="region of interest" description="Disordered" evidence="2">
    <location>
        <begin position="150"/>
        <end position="177"/>
    </location>
</feature>
<sequence>KDLIEINDDESTNNQLTGKSVKREPESDPSIEIVELRKKVADQAKELEEERQKNVKCEDKYQRAVREAGKYLARVEFLEGLIDKKPVIDSEEVKELEEKIETLESKVAQYEMGLQQQQEVKCVMSIQHRKLIILQNSAVTNVSGDLRREEEEDTMVATNDNLSKKRKRNEVMEENMR</sequence>
<evidence type="ECO:0000313" key="4">
    <source>
        <dbReference type="Proteomes" id="UP001328107"/>
    </source>
</evidence>
<evidence type="ECO:0000313" key="3">
    <source>
        <dbReference type="EMBL" id="GMR44286.1"/>
    </source>
</evidence>
<feature type="coiled-coil region" evidence="1">
    <location>
        <begin position="33"/>
        <end position="67"/>
    </location>
</feature>
<feature type="compositionally biased region" description="Acidic residues" evidence="2">
    <location>
        <begin position="1"/>
        <end position="11"/>
    </location>
</feature>